<keyword evidence="1" id="KW-1133">Transmembrane helix</keyword>
<name>A0A1H7DT01_9BURK</name>
<dbReference type="STRING" id="667676.SAMN05192539_103166"/>
<feature type="transmembrane region" description="Helical" evidence="1">
    <location>
        <begin position="44"/>
        <end position="66"/>
    </location>
</feature>
<organism evidence="2 3">
    <name type="scientific">Paraburkholderia diazotrophica</name>
    <dbReference type="NCBI Taxonomy" id="667676"/>
    <lineage>
        <taxon>Bacteria</taxon>
        <taxon>Pseudomonadati</taxon>
        <taxon>Pseudomonadota</taxon>
        <taxon>Betaproteobacteria</taxon>
        <taxon>Burkholderiales</taxon>
        <taxon>Burkholderiaceae</taxon>
        <taxon>Paraburkholderia</taxon>
    </lineage>
</organism>
<proteinExistence type="predicted"/>
<dbReference type="EMBL" id="FNYE01000031">
    <property type="protein sequence ID" value="SEK02430.1"/>
    <property type="molecule type" value="Genomic_DNA"/>
</dbReference>
<sequence length="157" mass="17029">MGRRSQVSNAWFLHTFVCSGLLNASRFLRSGRNPGRESQRNAGWIPSICKMAVWIATVPSGAAWLVRRTSKIALMKNFFDSGLAQRYGYGIAVYIAARTADLQRGIDATNAQRRAAGRRLLEDARVEEIICSMRNKGELPAEPGAGGASLSNADATG</sequence>
<evidence type="ECO:0000313" key="3">
    <source>
        <dbReference type="Proteomes" id="UP000198866"/>
    </source>
</evidence>
<dbReference type="RefSeq" id="WP_245763423.1">
    <property type="nucleotide sequence ID" value="NZ_FNYE01000031.1"/>
</dbReference>
<dbReference type="Proteomes" id="UP000198866">
    <property type="component" value="Unassembled WGS sequence"/>
</dbReference>
<protein>
    <submittedName>
        <fullName evidence="2">Uncharacterized protein</fullName>
    </submittedName>
</protein>
<feature type="transmembrane region" description="Helical" evidence="1">
    <location>
        <begin position="7"/>
        <end position="24"/>
    </location>
</feature>
<evidence type="ECO:0000313" key="2">
    <source>
        <dbReference type="EMBL" id="SEK02430.1"/>
    </source>
</evidence>
<keyword evidence="1" id="KW-0472">Membrane</keyword>
<keyword evidence="3" id="KW-1185">Reference proteome</keyword>
<keyword evidence="1" id="KW-0812">Transmembrane</keyword>
<evidence type="ECO:0000256" key="1">
    <source>
        <dbReference type="SAM" id="Phobius"/>
    </source>
</evidence>
<dbReference type="AlphaFoldDB" id="A0A1H7DT01"/>
<gene>
    <name evidence="2" type="ORF">SAMN05192539_103166</name>
</gene>
<accession>A0A1H7DT01</accession>
<reference evidence="3" key="1">
    <citation type="submission" date="2016-10" db="EMBL/GenBank/DDBJ databases">
        <authorList>
            <person name="Varghese N."/>
            <person name="Submissions S."/>
        </authorList>
    </citation>
    <scope>NUCLEOTIDE SEQUENCE [LARGE SCALE GENOMIC DNA]</scope>
    <source>
        <strain evidence="3">LMG 26031</strain>
    </source>
</reference>